<evidence type="ECO:0000259" key="4">
    <source>
        <dbReference type="PROSITE" id="PS50943"/>
    </source>
</evidence>
<keyword evidence="3" id="KW-1133">Transmembrane helix</keyword>
<organism evidence="5 6">
    <name type="scientific">Clostridium innocuum</name>
    <dbReference type="NCBI Taxonomy" id="1522"/>
    <lineage>
        <taxon>Bacteria</taxon>
        <taxon>Bacillati</taxon>
        <taxon>Bacillota</taxon>
        <taxon>Clostridia</taxon>
        <taxon>Eubacteriales</taxon>
        <taxon>Clostridiaceae</taxon>
        <taxon>Clostridium</taxon>
    </lineage>
</organism>
<gene>
    <name evidence="5" type="ORF">DXA38_11790</name>
</gene>
<comment type="caution">
    <text evidence="5">The sequence shown here is derived from an EMBL/GenBank/DDBJ whole genome shotgun (WGS) entry which is preliminary data.</text>
</comment>
<dbReference type="SMART" id="SM00530">
    <property type="entry name" value="HTH_XRE"/>
    <property type="match status" value="1"/>
</dbReference>
<feature type="compositionally biased region" description="Basic residues" evidence="2">
    <location>
        <begin position="81"/>
        <end position="111"/>
    </location>
</feature>
<dbReference type="EMBL" id="QVEV01000016">
    <property type="protein sequence ID" value="RGC14972.1"/>
    <property type="molecule type" value="Genomic_DNA"/>
</dbReference>
<evidence type="ECO:0000256" key="1">
    <source>
        <dbReference type="ARBA" id="ARBA00023125"/>
    </source>
</evidence>
<keyword evidence="3" id="KW-0812">Transmembrane</keyword>
<dbReference type="PANTHER" id="PTHR46558:SF11">
    <property type="entry name" value="HTH-TYPE TRANSCRIPTIONAL REGULATOR XRE"/>
    <property type="match status" value="1"/>
</dbReference>
<keyword evidence="1" id="KW-0238">DNA-binding</keyword>
<dbReference type="RefSeq" id="WP_117443333.1">
    <property type="nucleotide sequence ID" value="NZ_JAJFEN010000005.1"/>
</dbReference>
<accession>A0A3E2VUZ1</accession>
<dbReference type="GO" id="GO:0003677">
    <property type="term" value="F:DNA binding"/>
    <property type="evidence" value="ECO:0007669"/>
    <property type="project" value="UniProtKB-KW"/>
</dbReference>
<dbReference type="CDD" id="cd00093">
    <property type="entry name" value="HTH_XRE"/>
    <property type="match status" value="1"/>
</dbReference>
<sequence>MLGKHIKTLRMEYEISTQRLAEYMRIEEEELRDWEAGIRVPDEKQLQRLSKLFQVDVSELCGMQKQTVEKKQRQPNTSDKKNKKQKAKKGKTKKKTRRKTKHKTNHKTKKQTVVKKRRIWPLLLILLLLVAGLAAGGGYLYWKYGDALFSQKKTYRMEDMAGTFTDENTRNGAAAALALKSDGSFVFTQNSCEGMQDVRGTWSIADQSIKASSAQGTYTFAIRSSNQLKYEGETIGCGPYNSDVFIRGAAGGQPFQQEEEPQKQEDIAGTYSGSHSTLVVSDVTDTTFTYTLTSLNPLDAQQVASISGTAQRNGDTASFSFTDDGYGTQGTGTFTFQDTQVVFSIQKTQTDPQAVWGIREEGTLLR</sequence>
<dbReference type="OrthoDB" id="1863321at2"/>
<evidence type="ECO:0000313" key="5">
    <source>
        <dbReference type="EMBL" id="RGC14972.1"/>
    </source>
</evidence>
<feature type="transmembrane region" description="Helical" evidence="3">
    <location>
        <begin position="119"/>
        <end position="142"/>
    </location>
</feature>
<dbReference type="SUPFAM" id="SSF47413">
    <property type="entry name" value="lambda repressor-like DNA-binding domains"/>
    <property type="match status" value="1"/>
</dbReference>
<reference evidence="5 6" key="1">
    <citation type="submission" date="2018-08" db="EMBL/GenBank/DDBJ databases">
        <title>A genome reference for cultivated species of the human gut microbiota.</title>
        <authorList>
            <person name="Zou Y."/>
            <person name="Xue W."/>
            <person name="Luo G."/>
        </authorList>
    </citation>
    <scope>NUCLEOTIDE SEQUENCE [LARGE SCALE GENOMIC DNA]</scope>
    <source>
        <strain evidence="5 6">OF01-2LB</strain>
    </source>
</reference>
<evidence type="ECO:0000256" key="3">
    <source>
        <dbReference type="SAM" id="Phobius"/>
    </source>
</evidence>
<keyword evidence="3" id="KW-0472">Membrane</keyword>
<proteinExistence type="predicted"/>
<dbReference type="AlphaFoldDB" id="A0A3E2VUZ1"/>
<dbReference type="Pfam" id="PF01381">
    <property type="entry name" value="HTH_3"/>
    <property type="match status" value="1"/>
</dbReference>
<evidence type="ECO:0000256" key="2">
    <source>
        <dbReference type="SAM" id="MobiDB-lite"/>
    </source>
</evidence>
<feature type="domain" description="HTH cro/C1-type" evidence="4">
    <location>
        <begin position="6"/>
        <end position="60"/>
    </location>
</feature>
<name>A0A3E2VUZ1_CLOIN</name>
<dbReference type="InterPro" id="IPR010982">
    <property type="entry name" value="Lambda_DNA-bd_dom_sf"/>
</dbReference>
<protein>
    <submittedName>
        <fullName evidence="5">XRE family transcriptional regulator</fullName>
    </submittedName>
</protein>
<dbReference type="PROSITE" id="PS50943">
    <property type="entry name" value="HTH_CROC1"/>
    <property type="match status" value="1"/>
</dbReference>
<dbReference type="Proteomes" id="UP000260025">
    <property type="component" value="Unassembled WGS sequence"/>
</dbReference>
<dbReference type="Gene3D" id="1.10.260.40">
    <property type="entry name" value="lambda repressor-like DNA-binding domains"/>
    <property type="match status" value="1"/>
</dbReference>
<dbReference type="PANTHER" id="PTHR46558">
    <property type="entry name" value="TRACRIPTIONAL REGULATORY PROTEIN-RELATED-RELATED"/>
    <property type="match status" value="1"/>
</dbReference>
<evidence type="ECO:0000313" key="6">
    <source>
        <dbReference type="Proteomes" id="UP000260025"/>
    </source>
</evidence>
<feature type="region of interest" description="Disordered" evidence="2">
    <location>
        <begin position="66"/>
        <end position="111"/>
    </location>
</feature>
<dbReference type="InterPro" id="IPR001387">
    <property type="entry name" value="Cro/C1-type_HTH"/>
</dbReference>